<proteinExistence type="predicted"/>
<evidence type="ECO:0000313" key="6">
    <source>
        <dbReference type="EMBL" id="SMH54049.1"/>
    </source>
</evidence>
<evidence type="ECO:0000259" key="5">
    <source>
        <dbReference type="PROSITE" id="PS51078"/>
    </source>
</evidence>
<evidence type="ECO:0000256" key="1">
    <source>
        <dbReference type="ARBA" id="ARBA00023015"/>
    </source>
</evidence>
<dbReference type="AlphaFoldDB" id="A0A1X7PRU6"/>
<dbReference type="GO" id="GO:0003677">
    <property type="term" value="F:DNA binding"/>
    <property type="evidence" value="ECO:0007669"/>
    <property type="project" value="UniProtKB-KW"/>
</dbReference>
<dbReference type="InterPro" id="IPR050707">
    <property type="entry name" value="HTH_MetabolicPath_Reg"/>
</dbReference>
<keyword evidence="2" id="KW-0238">DNA-binding</keyword>
<dbReference type="Pfam" id="PF09339">
    <property type="entry name" value="HTH_IclR"/>
    <property type="match status" value="1"/>
</dbReference>
<dbReference type="InterPro" id="IPR014757">
    <property type="entry name" value="Tscrpt_reg_IclR_C"/>
</dbReference>
<dbReference type="PANTHER" id="PTHR30136:SF35">
    <property type="entry name" value="HTH-TYPE TRANSCRIPTIONAL REGULATOR RV1719"/>
    <property type="match status" value="1"/>
</dbReference>
<gene>
    <name evidence="6" type="ORF">SAMN02982922_5010</name>
</gene>
<protein>
    <submittedName>
        <fullName evidence="6">Transcriptional regulator, IclR family</fullName>
    </submittedName>
</protein>
<dbReference type="InterPro" id="IPR036388">
    <property type="entry name" value="WH-like_DNA-bd_sf"/>
</dbReference>
<keyword evidence="7" id="KW-1185">Reference proteome</keyword>
<dbReference type="EMBL" id="FXBL01000004">
    <property type="protein sequence ID" value="SMH54049.1"/>
    <property type="molecule type" value="Genomic_DNA"/>
</dbReference>
<organism evidence="6 7">
    <name type="scientific">Mesorhizobium australicum</name>
    <dbReference type="NCBI Taxonomy" id="536018"/>
    <lineage>
        <taxon>Bacteria</taxon>
        <taxon>Pseudomonadati</taxon>
        <taxon>Pseudomonadota</taxon>
        <taxon>Alphaproteobacteria</taxon>
        <taxon>Hyphomicrobiales</taxon>
        <taxon>Phyllobacteriaceae</taxon>
        <taxon>Mesorhizobium</taxon>
    </lineage>
</organism>
<evidence type="ECO:0000313" key="7">
    <source>
        <dbReference type="Proteomes" id="UP000193083"/>
    </source>
</evidence>
<keyword evidence="1" id="KW-0805">Transcription regulation</keyword>
<reference evidence="6 7" key="1">
    <citation type="submission" date="2017-04" db="EMBL/GenBank/DDBJ databases">
        <authorList>
            <person name="Afonso C.L."/>
            <person name="Miller P.J."/>
            <person name="Scott M.A."/>
            <person name="Spackman E."/>
            <person name="Goraichik I."/>
            <person name="Dimitrov K.M."/>
            <person name="Suarez D.L."/>
            <person name="Swayne D.E."/>
        </authorList>
    </citation>
    <scope>NUCLEOTIDE SEQUENCE [LARGE SCALE GENOMIC DNA]</scope>
    <source>
        <strain evidence="6 7">B5P</strain>
    </source>
</reference>
<evidence type="ECO:0000256" key="3">
    <source>
        <dbReference type="ARBA" id="ARBA00023163"/>
    </source>
</evidence>
<dbReference type="InterPro" id="IPR005471">
    <property type="entry name" value="Tscrpt_reg_IclR_N"/>
</dbReference>
<dbReference type="Proteomes" id="UP000193083">
    <property type="component" value="Unassembled WGS sequence"/>
</dbReference>
<accession>A0A1X7PRU6</accession>
<feature type="domain" description="HTH iclR-type" evidence="4">
    <location>
        <begin position="6"/>
        <end position="67"/>
    </location>
</feature>
<dbReference type="PANTHER" id="PTHR30136">
    <property type="entry name" value="HELIX-TURN-HELIX TRANSCRIPTIONAL REGULATOR, ICLR FAMILY"/>
    <property type="match status" value="1"/>
</dbReference>
<evidence type="ECO:0000259" key="4">
    <source>
        <dbReference type="PROSITE" id="PS51077"/>
    </source>
</evidence>
<dbReference type="Gene3D" id="1.10.10.10">
    <property type="entry name" value="Winged helix-like DNA-binding domain superfamily/Winged helix DNA-binding domain"/>
    <property type="match status" value="1"/>
</dbReference>
<keyword evidence="3" id="KW-0804">Transcription</keyword>
<dbReference type="Gene3D" id="3.30.450.40">
    <property type="match status" value="1"/>
</dbReference>
<dbReference type="GO" id="GO:0003700">
    <property type="term" value="F:DNA-binding transcription factor activity"/>
    <property type="evidence" value="ECO:0007669"/>
    <property type="project" value="TreeGrafter"/>
</dbReference>
<evidence type="ECO:0000256" key="2">
    <source>
        <dbReference type="ARBA" id="ARBA00023125"/>
    </source>
</evidence>
<dbReference type="SUPFAM" id="SSF46785">
    <property type="entry name" value="Winged helix' DNA-binding domain"/>
    <property type="match status" value="1"/>
</dbReference>
<dbReference type="InterPro" id="IPR029016">
    <property type="entry name" value="GAF-like_dom_sf"/>
</dbReference>
<dbReference type="SUPFAM" id="SSF55781">
    <property type="entry name" value="GAF domain-like"/>
    <property type="match status" value="1"/>
</dbReference>
<dbReference type="Pfam" id="PF01614">
    <property type="entry name" value="IclR_C"/>
    <property type="match status" value="1"/>
</dbReference>
<name>A0A1X7PRU6_9HYPH</name>
<feature type="domain" description="IclR-ED" evidence="5">
    <location>
        <begin position="68"/>
        <end position="250"/>
    </location>
</feature>
<sequence>MSDQEDSPLGRALRIIELLAGAPEGMTLSEIAAATDLVMTTAHRQLATLTGLGVVRKTRAKTFVVGERMVRVAARLSGGADVATLAEPVLRELADKFGETAFLARLDGTHVQLLATALPDSKGQAYAQPGRDMPLYAAASGKILLALQDEAFISQYLKLKRHAYTPNTKTSEEDIRADIALARARHIAVCDNEFDPGILSYACAVLDPRTNEPYAMAIFGLAERFGTVSSANVETQLINAAERLRRGLQAH</sequence>
<dbReference type="PROSITE" id="PS51077">
    <property type="entry name" value="HTH_ICLR"/>
    <property type="match status" value="1"/>
</dbReference>
<dbReference type="SMART" id="SM00346">
    <property type="entry name" value="HTH_ICLR"/>
    <property type="match status" value="1"/>
</dbReference>
<dbReference type="InterPro" id="IPR036390">
    <property type="entry name" value="WH_DNA-bd_sf"/>
</dbReference>
<dbReference type="RefSeq" id="WP_176247622.1">
    <property type="nucleotide sequence ID" value="NZ_FXBL01000004.1"/>
</dbReference>
<dbReference type="PROSITE" id="PS51078">
    <property type="entry name" value="ICLR_ED"/>
    <property type="match status" value="1"/>
</dbReference>
<dbReference type="GO" id="GO:0045892">
    <property type="term" value="P:negative regulation of DNA-templated transcription"/>
    <property type="evidence" value="ECO:0007669"/>
    <property type="project" value="TreeGrafter"/>
</dbReference>